<sequence length="135" mass="14007">MHKTTPLLSAAALAIALLLPLGAQAGDVFVIANANVTLSADEIREVFVGDKQTAAGTKLSPMDNSAAQADFLAKVIKVDAAKYASIWAKKGFREGINPPPVRASDLEVIAAVKSTPGAVGYVSKASADVKVLQKY</sequence>
<accession>A0ABU3PFS4</accession>
<evidence type="ECO:0000313" key="3">
    <source>
        <dbReference type="Proteomes" id="UP001246372"/>
    </source>
</evidence>
<proteinExistence type="predicted"/>
<evidence type="ECO:0008006" key="4">
    <source>
        <dbReference type="Google" id="ProtNLM"/>
    </source>
</evidence>
<organism evidence="2 3">
    <name type="scientific">Roseateles aquae</name>
    <dbReference type="NCBI Taxonomy" id="3077235"/>
    <lineage>
        <taxon>Bacteria</taxon>
        <taxon>Pseudomonadati</taxon>
        <taxon>Pseudomonadota</taxon>
        <taxon>Betaproteobacteria</taxon>
        <taxon>Burkholderiales</taxon>
        <taxon>Sphaerotilaceae</taxon>
        <taxon>Roseateles</taxon>
    </lineage>
</organism>
<evidence type="ECO:0000313" key="2">
    <source>
        <dbReference type="EMBL" id="MDT9001388.1"/>
    </source>
</evidence>
<dbReference type="RefSeq" id="WP_315652275.1">
    <property type="nucleotide sequence ID" value="NZ_JAVXZY010000009.1"/>
</dbReference>
<name>A0ABU3PFS4_9BURK</name>
<evidence type="ECO:0000256" key="1">
    <source>
        <dbReference type="SAM" id="SignalP"/>
    </source>
</evidence>
<protein>
    <recommendedName>
        <fullName evidence="4">Phosphate ABC transporter substrate-binding protein</fullName>
    </recommendedName>
</protein>
<dbReference type="SUPFAM" id="SSF53850">
    <property type="entry name" value="Periplasmic binding protein-like II"/>
    <property type="match status" value="1"/>
</dbReference>
<feature type="signal peptide" evidence="1">
    <location>
        <begin position="1"/>
        <end position="25"/>
    </location>
</feature>
<gene>
    <name evidence="2" type="ORF">RQP53_19060</name>
</gene>
<comment type="caution">
    <text evidence="2">The sequence shown here is derived from an EMBL/GenBank/DDBJ whole genome shotgun (WGS) entry which is preliminary data.</text>
</comment>
<dbReference type="Proteomes" id="UP001246372">
    <property type="component" value="Unassembled WGS sequence"/>
</dbReference>
<keyword evidence="1" id="KW-0732">Signal</keyword>
<reference evidence="2" key="1">
    <citation type="submission" date="2023-09" db="EMBL/GenBank/DDBJ databases">
        <title>Paucibacter sp. APW11 Genome sequencing and assembly.</title>
        <authorList>
            <person name="Kim I."/>
        </authorList>
    </citation>
    <scope>NUCLEOTIDE SEQUENCE</scope>
    <source>
        <strain evidence="2">APW11</strain>
    </source>
</reference>
<feature type="chain" id="PRO_5047022745" description="Phosphate ABC transporter substrate-binding protein" evidence="1">
    <location>
        <begin position="26"/>
        <end position="135"/>
    </location>
</feature>
<dbReference type="EMBL" id="JAVXZY010000009">
    <property type="protein sequence ID" value="MDT9001388.1"/>
    <property type="molecule type" value="Genomic_DNA"/>
</dbReference>
<keyword evidence="3" id="KW-1185">Reference proteome</keyword>